<evidence type="ECO:0000313" key="12">
    <source>
        <dbReference type="EMBL" id="KXZ43747.1"/>
    </source>
</evidence>
<feature type="transmembrane region" description="Helical" evidence="11">
    <location>
        <begin position="966"/>
        <end position="986"/>
    </location>
</feature>
<dbReference type="PROSITE" id="PS50088">
    <property type="entry name" value="ANK_REPEAT"/>
    <property type="match status" value="2"/>
</dbReference>
<evidence type="ECO:0000256" key="9">
    <source>
        <dbReference type="PROSITE-ProRule" id="PRU00023"/>
    </source>
</evidence>
<evidence type="ECO:0000256" key="4">
    <source>
        <dbReference type="ARBA" id="ARBA00022568"/>
    </source>
</evidence>
<dbReference type="GO" id="GO:0098703">
    <property type="term" value="P:calcium ion import across plasma membrane"/>
    <property type="evidence" value="ECO:0007669"/>
    <property type="project" value="TreeGrafter"/>
</dbReference>
<protein>
    <submittedName>
        <fullName evidence="12">Uncharacterized protein</fullName>
    </submittedName>
</protein>
<feature type="region of interest" description="Disordered" evidence="10">
    <location>
        <begin position="181"/>
        <end position="215"/>
    </location>
</feature>
<dbReference type="InterPro" id="IPR036770">
    <property type="entry name" value="Ankyrin_rpt-contain_sf"/>
</dbReference>
<dbReference type="GO" id="GO:0005216">
    <property type="term" value="F:monoatomic ion channel activity"/>
    <property type="evidence" value="ECO:0007669"/>
    <property type="project" value="InterPro"/>
</dbReference>
<feature type="repeat" description="ANK" evidence="9">
    <location>
        <begin position="256"/>
        <end position="288"/>
    </location>
</feature>
<dbReference type="Proteomes" id="UP000075714">
    <property type="component" value="Unassembled WGS sequence"/>
</dbReference>
<dbReference type="EMBL" id="LSYV01000082">
    <property type="protein sequence ID" value="KXZ43747.1"/>
    <property type="molecule type" value="Genomic_DNA"/>
</dbReference>
<feature type="region of interest" description="Disordered" evidence="10">
    <location>
        <begin position="367"/>
        <end position="394"/>
    </location>
</feature>
<feature type="repeat" description="ANK" evidence="9">
    <location>
        <begin position="289"/>
        <end position="321"/>
    </location>
</feature>
<keyword evidence="13" id="KW-1185">Reference proteome</keyword>
<name>A0A150G1M1_GONPE</name>
<comment type="caution">
    <text evidence="12">The sequence shown here is derived from an EMBL/GenBank/DDBJ whole genome shotgun (WGS) entry which is preliminary data.</text>
</comment>
<keyword evidence="8" id="KW-0407">Ion channel</keyword>
<proteinExistence type="predicted"/>
<evidence type="ECO:0000256" key="2">
    <source>
        <dbReference type="ARBA" id="ARBA00022448"/>
    </source>
</evidence>
<dbReference type="Gene3D" id="1.25.40.20">
    <property type="entry name" value="Ankyrin repeat-containing domain"/>
    <property type="match status" value="1"/>
</dbReference>
<evidence type="ECO:0000256" key="8">
    <source>
        <dbReference type="ARBA" id="ARBA00023303"/>
    </source>
</evidence>
<feature type="compositionally biased region" description="Gly residues" evidence="10">
    <location>
        <begin position="67"/>
        <end position="90"/>
    </location>
</feature>
<feature type="region of interest" description="Disordered" evidence="10">
    <location>
        <begin position="51"/>
        <end position="120"/>
    </location>
</feature>
<feature type="compositionally biased region" description="Basic and acidic residues" evidence="10">
    <location>
        <begin position="1"/>
        <end position="13"/>
    </location>
</feature>
<evidence type="ECO:0000256" key="5">
    <source>
        <dbReference type="ARBA" id="ARBA00022737"/>
    </source>
</evidence>
<keyword evidence="11" id="KW-1133">Transmembrane helix</keyword>
<evidence type="ECO:0000256" key="11">
    <source>
        <dbReference type="SAM" id="Phobius"/>
    </source>
</evidence>
<feature type="transmembrane region" description="Helical" evidence="11">
    <location>
        <begin position="795"/>
        <end position="818"/>
    </location>
</feature>
<gene>
    <name evidence="12" type="ORF">GPECTOR_81g196</name>
</gene>
<dbReference type="SUPFAM" id="SSF48403">
    <property type="entry name" value="Ankyrin repeat"/>
    <property type="match status" value="1"/>
</dbReference>
<feature type="transmembrane region" description="Helical" evidence="11">
    <location>
        <begin position="1121"/>
        <end position="1140"/>
    </location>
</feature>
<feature type="compositionally biased region" description="Low complexity" evidence="10">
    <location>
        <begin position="93"/>
        <end position="104"/>
    </location>
</feature>
<feature type="region of interest" description="Disordered" evidence="10">
    <location>
        <begin position="565"/>
        <end position="591"/>
    </location>
</feature>
<keyword evidence="6" id="KW-0106">Calcium</keyword>
<dbReference type="Pfam" id="PF12796">
    <property type="entry name" value="Ank_2"/>
    <property type="match status" value="1"/>
</dbReference>
<accession>A0A150G1M1</accession>
<feature type="transmembrane region" description="Helical" evidence="11">
    <location>
        <begin position="1084"/>
        <end position="1101"/>
    </location>
</feature>
<keyword evidence="5" id="KW-0677">Repeat</keyword>
<evidence type="ECO:0000256" key="1">
    <source>
        <dbReference type="ARBA" id="ARBA00004651"/>
    </source>
</evidence>
<keyword evidence="11" id="KW-0472">Membrane</keyword>
<keyword evidence="3" id="KW-1003">Cell membrane</keyword>
<feature type="region of interest" description="Disordered" evidence="10">
    <location>
        <begin position="690"/>
        <end position="759"/>
    </location>
</feature>
<dbReference type="OrthoDB" id="552831at2759"/>
<keyword evidence="9" id="KW-0040">ANK repeat</keyword>
<evidence type="ECO:0000256" key="6">
    <source>
        <dbReference type="ARBA" id="ARBA00022837"/>
    </source>
</evidence>
<comment type="subcellular location">
    <subcellularLocation>
        <location evidence="1">Cell membrane</location>
        <topology evidence="1">Multi-pass membrane protein</topology>
    </subcellularLocation>
</comment>
<dbReference type="InterPro" id="IPR002110">
    <property type="entry name" value="Ankyrin_rpt"/>
</dbReference>
<dbReference type="InterPro" id="IPR024862">
    <property type="entry name" value="TRPV"/>
</dbReference>
<organism evidence="12 13">
    <name type="scientific">Gonium pectorale</name>
    <name type="common">Green alga</name>
    <dbReference type="NCBI Taxonomy" id="33097"/>
    <lineage>
        <taxon>Eukaryota</taxon>
        <taxon>Viridiplantae</taxon>
        <taxon>Chlorophyta</taxon>
        <taxon>core chlorophytes</taxon>
        <taxon>Chlorophyceae</taxon>
        <taxon>CS clade</taxon>
        <taxon>Chlamydomonadales</taxon>
        <taxon>Volvocaceae</taxon>
        <taxon>Gonium</taxon>
    </lineage>
</organism>
<keyword evidence="11" id="KW-0812">Transmembrane</keyword>
<evidence type="ECO:0000256" key="3">
    <source>
        <dbReference type="ARBA" id="ARBA00022475"/>
    </source>
</evidence>
<dbReference type="GO" id="GO:0005886">
    <property type="term" value="C:plasma membrane"/>
    <property type="evidence" value="ECO:0007669"/>
    <property type="project" value="UniProtKB-SubCell"/>
</dbReference>
<dbReference type="PROSITE" id="PS50297">
    <property type="entry name" value="ANK_REP_REGION"/>
    <property type="match status" value="2"/>
</dbReference>
<dbReference type="AlphaFoldDB" id="A0A150G1M1"/>
<dbReference type="PANTHER" id="PTHR10582:SF2">
    <property type="entry name" value="INACTIVE"/>
    <property type="match status" value="1"/>
</dbReference>
<reference evidence="13" key="1">
    <citation type="journal article" date="2016" name="Nat. Commun.">
        <title>The Gonium pectorale genome demonstrates co-option of cell cycle regulation during the evolution of multicellularity.</title>
        <authorList>
            <person name="Hanschen E.R."/>
            <person name="Marriage T.N."/>
            <person name="Ferris P.J."/>
            <person name="Hamaji T."/>
            <person name="Toyoda A."/>
            <person name="Fujiyama A."/>
            <person name="Neme R."/>
            <person name="Noguchi H."/>
            <person name="Minakuchi Y."/>
            <person name="Suzuki M."/>
            <person name="Kawai-Toyooka H."/>
            <person name="Smith D.R."/>
            <person name="Sparks H."/>
            <person name="Anderson J."/>
            <person name="Bakaric R."/>
            <person name="Luria V."/>
            <person name="Karger A."/>
            <person name="Kirschner M.W."/>
            <person name="Durand P.M."/>
            <person name="Michod R.E."/>
            <person name="Nozaki H."/>
            <person name="Olson B.J."/>
        </authorList>
    </citation>
    <scope>NUCLEOTIDE SEQUENCE [LARGE SCALE GENOMIC DNA]</scope>
    <source>
        <strain evidence="13">NIES-2863</strain>
    </source>
</reference>
<sequence length="1201" mass="123341">MEDSRRPSAESRHVTFGVDAAPQPAGLAEPAGGVAAPATSIFTSRYVLDSSAGVSGVNGPDRSGSATGSGGSRPGSGSSGAGSGSGGGRSEAGRPGSPGSLGAGPVPPGAARPAELLPQLEVHDSCDSARAAVTSKPRPPSAWLGTFSSLEVLKASGKGATLLQAVSFGRLGDVRELLSSNRHHHHHQPGEGEAEGEGTGAEAAKEGTGKEGPDGVEAFGRAELSEALRLASTTGNRPLVDELLRAGADPRKPNQRGATPLMEAASRGHSGVVVALLEAGAHPDDTDLSGCSALHYALLWGHEEAAGVLLDAGADAGGRDKDGWCCVTYAAAAGEAGPLRRLLAAEREGLLRRGDEDATRRRLLELVGLGREPQPAGSKAEAPQPPPPKSRRKLPVSPLMAALLGGHLGAADVLLDFAAAHLEPEQLRERLLEQCGSACLDRLLTSSRVAADGPGLGTLRAGAVDGLRRLCAAITAKVSSKSASPACRDISLLCFLARCLLAVDLTILAGELVGEVLPRAVSRQWPAGQQQAPALEMLLQDLGSRSPPLLARLITATRVPLFMRGQRAAPPPPQPLAAAATSTPAPPPPPSAHLTIETTRSLPILTSELQARGRAFLPIVCRNCLLAAEILNKESPLHSFSLLLLDAHVRGGLWTVLADLAEHMRTAVLDALAGVAAAVAAAAGGTAGGRLRRLPAAEQEPQRRRGEGEGEAAGGGGGEEDDDGGGGGDDGSGGAEGEGEDGGGGAWSRLSGGRGGGGLERRARASIQTIHAYARTTHTASLLSLPLCHWGPSGVIMSLLLAAAGLVPLALFTLTSLIHTAAVAVSKAGAAVAGPVLRLISVGGSGSGYGSSSAAAAAAAACGTPGATAGGAAAAAAPGSGGGSSGGGGGAPWHRVWPWEWRWRRLTLKRYTASLYEVRLPAASGLLTPERLDALLSDPGVGRELWTCPAMRALVELRWSLLTRHVVVGLFAIRVAYSALFVSYALSLRNGPADDASSSSRLARFDPDRCVAPSRRQLASMVCLAVMTAEYVVVEARQVVALGFRSWAARPCSSFDMAQIGLMVATLVLHASCTASLDVIRGVAAMLVLVLFWRLFAYTMAMEGLGNFVRMVVEVTADLRWFFVFLGVIYAGFGVAILVLRVDLGAVADDGSDGGHSTLARVLFRLYTMIYGDFSTELLLDPDPSSSRGIASLTAIICSFL</sequence>
<evidence type="ECO:0000256" key="7">
    <source>
        <dbReference type="ARBA" id="ARBA00023065"/>
    </source>
</evidence>
<dbReference type="PANTHER" id="PTHR10582">
    <property type="entry name" value="TRANSIENT RECEPTOR POTENTIAL ION CHANNEL PROTEIN"/>
    <property type="match status" value="1"/>
</dbReference>
<feature type="region of interest" description="Disordered" evidence="10">
    <location>
        <begin position="1"/>
        <end position="33"/>
    </location>
</feature>
<evidence type="ECO:0000256" key="10">
    <source>
        <dbReference type="SAM" id="MobiDB-lite"/>
    </source>
</evidence>
<dbReference type="SMART" id="SM00248">
    <property type="entry name" value="ANK"/>
    <property type="match status" value="3"/>
</dbReference>
<evidence type="ECO:0000313" key="13">
    <source>
        <dbReference type="Proteomes" id="UP000075714"/>
    </source>
</evidence>
<keyword evidence="7" id="KW-0406">Ion transport</keyword>
<keyword evidence="2" id="KW-0813">Transport</keyword>
<feature type="compositionally biased region" description="Basic and acidic residues" evidence="10">
    <location>
        <begin position="203"/>
        <end position="213"/>
    </location>
</feature>
<keyword evidence="4" id="KW-0109">Calcium transport</keyword>
<feature type="compositionally biased region" description="Gly residues" evidence="10">
    <location>
        <begin position="725"/>
        <end position="758"/>
    </location>
</feature>